<name>A0A0L6VIQ2_9BASI</name>
<accession>A0A0L6VIQ2</accession>
<organism evidence="2 3">
    <name type="scientific">Puccinia sorghi</name>
    <dbReference type="NCBI Taxonomy" id="27349"/>
    <lineage>
        <taxon>Eukaryota</taxon>
        <taxon>Fungi</taxon>
        <taxon>Dikarya</taxon>
        <taxon>Basidiomycota</taxon>
        <taxon>Pucciniomycotina</taxon>
        <taxon>Pucciniomycetes</taxon>
        <taxon>Pucciniales</taxon>
        <taxon>Pucciniaceae</taxon>
        <taxon>Puccinia</taxon>
    </lineage>
</organism>
<dbReference type="Proteomes" id="UP000037035">
    <property type="component" value="Unassembled WGS sequence"/>
</dbReference>
<dbReference type="EMBL" id="LAVV01005909">
    <property type="protein sequence ID" value="KNZ60594.1"/>
    <property type="molecule type" value="Genomic_DNA"/>
</dbReference>
<evidence type="ECO:0000313" key="3">
    <source>
        <dbReference type="Proteomes" id="UP000037035"/>
    </source>
</evidence>
<dbReference type="STRING" id="27349.A0A0L6VIQ2"/>
<dbReference type="VEuPathDB" id="FungiDB:VP01_1548g2"/>
<dbReference type="EMBL" id="LAVV01006097">
    <property type="protein sequence ID" value="KNZ60483.1"/>
    <property type="molecule type" value="Genomic_DNA"/>
</dbReference>
<sequence>MTERKTTILGIITRRKCQVAKCVTKRNNHITEIVTRMIGSTRKIEIKVENAKHLIKQYHKGLLTCSKTLKGMTALQEPMSPQTLRSISTGPASSFPSGHPENLHSKTSSCLADTANSHISNEHSTRNLVKAMSEAKLLPACSLLAWFAYCPTISKFTCLPINLFLSPEYCSLNWCKLYSKA</sequence>
<reference evidence="2 3" key="1">
    <citation type="submission" date="2015-08" db="EMBL/GenBank/DDBJ databases">
        <title>Next Generation Sequencing and Analysis of the Genome of Puccinia sorghi L Schw, the Causal Agent of Maize Common Rust.</title>
        <authorList>
            <person name="Rochi L."/>
            <person name="Burguener G."/>
            <person name="Darino M."/>
            <person name="Turjanski A."/>
            <person name="Kreff E."/>
            <person name="Dieguez M.J."/>
            <person name="Sacco F."/>
        </authorList>
    </citation>
    <scope>NUCLEOTIDE SEQUENCE [LARGE SCALE GENOMIC DNA]</scope>
    <source>
        <strain evidence="2 3">RO10H11247</strain>
    </source>
</reference>
<proteinExistence type="predicted"/>
<protein>
    <submittedName>
        <fullName evidence="2">Uncharacterized protein</fullName>
    </submittedName>
</protein>
<dbReference type="VEuPathDB" id="FungiDB:VP01_1531g2"/>
<dbReference type="OrthoDB" id="2517228at2759"/>
<gene>
    <name evidence="2" type="ORF">VP01_1531g2</name>
    <name evidence="1" type="ORF">VP01_1548g2</name>
</gene>
<evidence type="ECO:0000313" key="1">
    <source>
        <dbReference type="EMBL" id="KNZ60483.1"/>
    </source>
</evidence>
<comment type="caution">
    <text evidence="2">The sequence shown here is derived from an EMBL/GenBank/DDBJ whole genome shotgun (WGS) entry which is preliminary data.</text>
</comment>
<dbReference type="AlphaFoldDB" id="A0A0L6VIQ2"/>
<evidence type="ECO:0000313" key="2">
    <source>
        <dbReference type="EMBL" id="KNZ60594.1"/>
    </source>
</evidence>
<keyword evidence="3" id="KW-1185">Reference proteome</keyword>